<reference evidence="2" key="1">
    <citation type="submission" date="2022-10" db="EMBL/GenBank/DDBJ databases">
        <title>Genome assembly of Pristionchus species.</title>
        <authorList>
            <person name="Yoshida K."/>
            <person name="Sommer R.J."/>
        </authorList>
    </citation>
    <scope>NUCLEOTIDE SEQUENCE [LARGE SCALE GENOMIC DNA]</scope>
    <source>
        <strain evidence="2">RS5460</strain>
    </source>
</reference>
<name>A0AAN5CK43_9BILA</name>
<proteinExistence type="predicted"/>
<feature type="non-terminal residue" evidence="1">
    <location>
        <position position="1"/>
    </location>
</feature>
<comment type="caution">
    <text evidence="1">The sequence shown here is derived from an EMBL/GenBank/DDBJ whole genome shotgun (WGS) entry which is preliminary data.</text>
</comment>
<protein>
    <submittedName>
        <fullName evidence="1">Uncharacterized protein</fullName>
    </submittedName>
</protein>
<sequence>QANLDIVDASIAKLRPAAQEPAKKMRDLVISDEDDLEKFLIESEAIKASVPEEVVEELEAHNEEVARALGLA</sequence>
<dbReference type="EMBL" id="BTRK01000004">
    <property type="protein sequence ID" value="GMR45905.1"/>
    <property type="molecule type" value="Genomic_DNA"/>
</dbReference>
<dbReference type="AlphaFoldDB" id="A0AAN5CK43"/>
<dbReference type="Proteomes" id="UP001328107">
    <property type="component" value="Unassembled WGS sequence"/>
</dbReference>
<gene>
    <name evidence="1" type="ORF">PMAYCL1PPCAC_16100</name>
</gene>
<evidence type="ECO:0000313" key="2">
    <source>
        <dbReference type="Proteomes" id="UP001328107"/>
    </source>
</evidence>
<organism evidence="1 2">
    <name type="scientific">Pristionchus mayeri</name>
    <dbReference type="NCBI Taxonomy" id="1317129"/>
    <lineage>
        <taxon>Eukaryota</taxon>
        <taxon>Metazoa</taxon>
        <taxon>Ecdysozoa</taxon>
        <taxon>Nematoda</taxon>
        <taxon>Chromadorea</taxon>
        <taxon>Rhabditida</taxon>
        <taxon>Rhabditina</taxon>
        <taxon>Diplogasteromorpha</taxon>
        <taxon>Diplogasteroidea</taxon>
        <taxon>Neodiplogasteridae</taxon>
        <taxon>Pristionchus</taxon>
    </lineage>
</organism>
<accession>A0AAN5CK43</accession>
<evidence type="ECO:0000313" key="1">
    <source>
        <dbReference type="EMBL" id="GMR45905.1"/>
    </source>
</evidence>
<keyword evidence="2" id="KW-1185">Reference proteome</keyword>